<sequence>MYTQQETNAYKLLENPNADERGIGNPTQPCIFVANGSSLPSNAGGCVPHLPC</sequence>
<name>A0A1M6T2U7_9BACT</name>
<evidence type="ECO:0000313" key="2">
    <source>
        <dbReference type="Proteomes" id="UP000183947"/>
    </source>
</evidence>
<keyword evidence="2" id="KW-1185">Reference proteome</keyword>
<dbReference type="EMBL" id="FRAS01000003">
    <property type="protein sequence ID" value="SHK51333.1"/>
    <property type="molecule type" value="Genomic_DNA"/>
</dbReference>
<dbReference type="Proteomes" id="UP000183947">
    <property type="component" value="Unassembled WGS sequence"/>
</dbReference>
<dbReference type="AlphaFoldDB" id="A0A1M6T2U7"/>
<protein>
    <submittedName>
        <fullName evidence="1">Uncharacterized protein</fullName>
    </submittedName>
</protein>
<proteinExistence type="predicted"/>
<accession>A0A1M6T2U7</accession>
<evidence type="ECO:0000313" key="1">
    <source>
        <dbReference type="EMBL" id="SHK51333.1"/>
    </source>
</evidence>
<gene>
    <name evidence="1" type="ORF">SAMN02746009_01062</name>
</gene>
<reference evidence="2" key="1">
    <citation type="submission" date="2016-11" db="EMBL/GenBank/DDBJ databases">
        <authorList>
            <person name="Varghese N."/>
            <person name="Submissions S."/>
        </authorList>
    </citation>
    <scope>NUCLEOTIDE SEQUENCE [LARGE SCALE GENOMIC DNA]</scope>
    <source>
        <strain evidence="2">DSM 18569</strain>
    </source>
</reference>
<organism evidence="1 2">
    <name type="scientific">Hymenobacter psychrotolerans DSM 18569</name>
    <dbReference type="NCBI Taxonomy" id="1121959"/>
    <lineage>
        <taxon>Bacteria</taxon>
        <taxon>Pseudomonadati</taxon>
        <taxon>Bacteroidota</taxon>
        <taxon>Cytophagia</taxon>
        <taxon>Cytophagales</taxon>
        <taxon>Hymenobacteraceae</taxon>
        <taxon>Hymenobacter</taxon>
    </lineage>
</organism>
<dbReference type="STRING" id="1121959.SAMN02746009_01062"/>